<dbReference type="EMBL" id="JAINUG010000185">
    <property type="protein sequence ID" value="KAJ8389195.1"/>
    <property type="molecule type" value="Genomic_DNA"/>
</dbReference>
<reference evidence="1" key="1">
    <citation type="journal article" date="2023" name="Science">
        <title>Genome structures resolve the early diversification of teleost fishes.</title>
        <authorList>
            <person name="Parey E."/>
            <person name="Louis A."/>
            <person name="Montfort J."/>
            <person name="Bouchez O."/>
            <person name="Roques C."/>
            <person name="Iampietro C."/>
            <person name="Lluch J."/>
            <person name="Castinel A."/>
            <person name="Donnadieu C."/>
            <person name="Desvignes T."/>
            <person name="Floi Bucao C."/>
            <person name="Jouanno E."/>
            <person name="Wen M."/>
            <person name="Mejri S."/>
            <person name="Dirks R."/>
            <person name="Jansen H."/>
            <person name="Henkel C."/>
            <person name="Chen W.J."/>
            <person name="Zahm M."/>
            <person name="Cabau C."/>
            <person name="Klopp C."/>
            <person name="Thompson A.W."/>
            <person name="Robinson-Rechavi M."/>
            <person name="Braasch I."/>
            <person name="Lecointre G."/>
            <person name="Bobe J."/>
            <person name="Postlethwait J.H."/>
            <person name="Berthelot C."/>
            <person name="Roest Crollius H."/>
            <person name="Guiguen Y."/>
        </authorList>
    </citation>
    <scope>NUCLEOTIDE SEQUENCE</scope>
    <source>
        <strain evidence="1">NC1722</strain>
    </source>
</reference>
<accession>A0AAD7RS56</accession>
<evidence type="ECO:0000313" key="2">
    <source>
        <dbReference type="Proteomes" id="UP001221898"/>
    </source>
</evidence>
<gene>
    <name evidence="1" type="ORF">AAFF_G00122150</name>
</gene>
<dbReference type="AlphaFoldDB" id="A0AAD7RS56"/>
<sequence>MLVRHRFIPNMCLCSSWSLAEELHVALLPCRSSHLQSVLPGDRSSRVTRALPWLGASRPGTASGALKLAL</sequence>
<proteinExistence type="predicted"/>
<dbReference type="Proteomes" id="UP001221898">
    <property type="component" value="Unassembled WGS sequence"/>
</dbReference>
<protein>
    <submittedName>
        <fullName evidence="1">Uncharacterized protein</fullName>
    </submittedName>
</protein>
<name>A0AAD7RS56_9TELE</name>
<keyword evidence="2" id="KW-1185">Reference proteome</keyword>
<comment type="caution">
    <text evidence="1">The sequence shown here is derived from an EMBL/GenBank/DDBJ whole genome shotgun (WGS) entry which is preliminary data.</text>
</comment>
<organism evidence="1 2">
    <name type="scientific">Aldrovandia affinis</name>
    <dbReference type="NCBI Taxonomy" id="143900"/>
    <lineage>
        <taxon>Eukaryota</taxon>
        <taxon>Metazoa</taxon>
        <taxon>Chordata</taxon>
        <taxon>Craniata</taxon>
        <taxon>Vertebrata</taxon>
        <taxon>Euteleostomi</taxon>
        <taxon>Actinopterygii</taxon>
        <taxon>Neopterygii</taxon>
        <taxon>Teleostei</taxon>
        <taxon>Notacanthiformes</taxon>
        <taxon>Halosauridae</taxon>
        <taxon>Aldrovandia</taxon>
    </lineage>
</organism>
<evidence type="ECO:0000313" key="1">
    <source>
        <dbReference type="EMBL" id="KAJ8389195.1"/>
    </source>
</evidence>